<proteinExistence type="predicted"/>
<evidence type="ECO:0000313" key="2">
    <source>
        <dbReference type="Proteomes" id="UP000800200"/>
    </source>
</evidence>
<gene>
    <name evidence="1" type="ORF">K469DRAFT_721223</name>
</gene>
<accession>A0A6A6EH11</accession>
<dbReference type="EMBL" id="ML994618">
    <property type="protein sequence ID" value="KAF2190375.1"/>
    <property type="molecule type" value="Genomic_DNA"/>
</dbReference>
<sequence>MAQSQLAELLLVRPDEGRNQIVPQFKLNALKDSPAIKKAGWCFITDERRARGKRVGGRAREKGA</sequence>
<name>A0A6A6EH11_9PEZI</name>
<dbReference type="Proteomes" id="UP000800200">
    <property type="component" value="Unassembled WGS sequence"/>
</dbReference>
<reference evidence="1" key="1">
    <citation type="journal article" date="2020" name="Stud. Mycol.">
        <title>101 Dothideomycetes genomes: a test case for predicting lifestyles and emergence of pathogens.</title>
        <authorList>
            <person name="Haridas S."/>
            <person name="Albert R."/>
            <person name="Binder M."/>
            <person name="Bloem J."/>
            <person name="Labutti K."/>
            <person name="Salamov A."/>
            <person name="Andreopoulos B."/>
            <person name="Baker S."/>
            <person name="Barry K."/>
            <person name="Bills G."/>
            <person name="Bluhm B."/>
            <person name="Cannon C."/>
            <person name="Castanera R."/>
            <person name="Culley D."/>
            <person name="Daum C."/>
            <person name="Ezra D."/>
            <person name="Gonzalez J."/>
            <person name="Henrissat B."/>
            <person name="Kuo A."/>
            <person name="Liang C."/>
            <person name="Lipzen A."/>
            <person name="Lutzoni F."/>
            <person name="Magnuson J."/>
            <person name="Mondo S."/>
            <person name="Nolan M."/>
            <person name="Ohm R."/>
            <person name="Pangilinan J."/>
            <person name="Park H.-J."/>
            <person name="Ramirez L."/>
            <person name="Alfaro M."/>
            <person name="Sun H."/>
            <person name="Tritt A."/>
            <person name="Yoshinaga Y."/>
            <person name="Zwiers L.-H."/>
            <person name="Turgeon B."/>
            <person name="Goodwin S."/>
            <person name="Spatafora J."/>
            <person name="Crous P."/>
            <person name="Grigoriev I."/>
        </authorList>
    </citation>
    <scope>NUCLEOTIDE SEQUENCE</scope>
    <source>
        <strain evidence="1">CBS 207.26</strain>
    </source>
</reference>
<protein>
    <submittedName>
        <fullName evidence="1">Uncharacterized protein</fullName>
    </submittedName>
</protein>
<evidence type="ECO:0000313" key="1">
    <source>
        <dbReference type="EMBL" id="KAF2190375.1"/>
    </source>
</evidence>
<organism evidence="1 2">
    <name type="scientific">Zopfia rhizophila CBS 207.26</name>
    <dbReference type="NCBI Taxonomy" id="1314779"/>
    <lineage>
        <taxon>Eukaryota</taxon>
        <taxon>Fungi</taxon>
        <taxon>Dikarya</taxon>
        <taxon>Ascomycota</taxon>
        <taxon>Pezizomycotina</taxon>
        <taxon>Dothideomycetes</taxon>
        <taxon>Dothideomycetes incertae sedis</taxon>
        <taxon>Zopfiaceae</taxon>
        <taxon>Zopfia</taxon>
    </lineage>
</organism>
<dbReference type="AlphaFoldDB" id="A0A6A6EH11"/>
<keyword evidence="2" id="KW-1185">Reference proteome</keyword>